<accession>A0A183GJ82</accession>
<evidence type="ECO:0000256" key="3">
    <source>
        <dbReference type="ARBA" id="ARBA00023125"/>
    </source>
</evidence>
<dbReference type="InterPro" id="IPR036388">
    <property type="entry name" value="WH-like_DNA-bd_sf"/>
</dbReference>
<dbReference type="PANTHER" id="PTHR12081:SF18">
    <property type="entry name" value="TRANSCRIPTION FACTOR E2F2-RELATED"/>
    <property type="match status" value="1"/>
</dbReference>
<dbReference type="InterPro" id="IPR036390">
    <property type="entry name" value="WH_DNA-bd_sf"/>
</dbReference>
<dbReference type="SUPFAM" id="SSF46785">
    <property type="entry name" value="Winged helix' DNA-binding domain"/>
    <property type="match status" value="1"/>
</dbReference>
<evidence type="ECO:0000313" key="8">
    <source>
        <dbReference type="Proteomes" id="UP000050761"/>
    </source>
</evidence>
<dbReference type="GO" id="GO:0090575">
    <property type="term" value="C:RNA polymerase II transcription regulator complex"/>
    <property type="evidence" value="ECO:0007669"/>
    <property type="project" value="TreeGrafter"/>
</dbReference>
<dbReference type="GO" id="GO:0000978">
    <property type="term" value="F:RNA polymerase II cis-regulatory region sequence-specific DNA binding"/>
    <property type="evidence" value="ECO:0007669"/>
    <property type="project" value="InterPro"/>
</dbReference>
<evidence type="ECO:0000259" key="6">
    <source>
        <dbReference type="SMART" id="SM01372"/>
    </source>
</evidence>
<dbReference type="Gene3D" id="1.10.10.10">
    <property type="entry name" value="Winged helix-like DNA-binding domain superfamily/Winged helix DNA-binding domain"/>
    <property type="match status" value="1"/>
</dbReference>
<gene>
    <name evidence="7" type="ORF">HPBE_LOCUS22723</name>
</gene>
<evidence type="ECO:0000256" key="2">
    <source>
        <dbReference type="ARBA" id="ARBA00023015"/>
    </source>
</evidence>
<name>A0A183GJ82_HELPZ</name>
<keyword evidence="4 5" id="KW-0804">Transcription</keyword>
<sequence length="280" mass="30927">MGPRAESSLSVITLKFVGWLRQHGRVNLNEAAQALGVSKRRLYDVVNVLEGIDQLEKCGTNHVRLKDGFEDGGEHLARLHSECTDLQRQEAELDSQILQTMKCMDAVIAGEQPYVRIQDLRASSIFGDKTLVVIKDFSKAIRPQRLEVLTNLEGSKLKFRACGEGELRGLLCPAGSDTFVDFEEGLSPYEAIDTARLLSPELQVVKDEARDYGGLEPRTVLTDQCYEGASRVGADAVPEIDGSFLHFDMVGYKFQAFLSNGLKGLRYEIARGFDNGAALV</sequence>
<dbReference type="InterPro" id="IPR003316">
    <property type="entry name" value="E2F_WHTH_DNA-bd_dom"/>
</dbReference>
<reference evidence="9" key="2">
    <citation type="submission" date="2019-09" db="UniProtKB">
        <authorList>
            <consortium name="WormBaseParasite"/>
        </authorList>
    </citation>
    <scope>IDENTIFICATION</scope>
</reference>
<accession>A0A3P8GTW8</accession>
<dbReference type="SUPFAM" id="SSF144074">
    <property type="entry name" value="E2F-DP heterodimerization region"/>
    <property type="match status" value="1"/>
</dbReference>
<dbReference type="GO" id="GO:0000981">
    <property type="term" value="F:DNA-binding transcription factor activity, RNA polymerase II-specific"/>
    <property type="evidence" value="ECO:0007669"/>
    <property type="project" value="TreeGrafter"/>
</dbReference>
<dbReference type="InterPro" id="IPR037241">
    <property type="entry name" value="E2F-DP_heterodim"/>
</dbReference>
<keyword evidence="8" id="KW-1185">Reference proteome</keyword>
<keyword evidence="3 5" id="KW-0238">DNA-binding</keyword>
<dbReference type="InterPro" id="IPR015633">
    <property type="entry name" value="E2F"/>
</dbReference>
<evidence type="ECO:0000256" key="5">
    <source>
        <dbReference type="RuleBase" id="RU003796"/>
    </source>
</evidence>
<dbReference type="EMBL" id="UZAH01034289">
    <property type="protein sequence ID" value="VDP34316.1"/>
    <property type="molecule type" value="Genomic_DNA"/>
</dbReference>
<dbReference type="Pfam" id="PF02319">
    <property type="entry name" value="WHD_E2F_TDP"/>
    <property type="match status" value="1"/>
</dbReference>
<dbReference type="WBParaSite" id="HPBE_0002272401-mRNA-1">
    <property type="protein sequence ID" value="HPBE_0002272401-mRNA-1"/>
    <property type="gene ID" value="HPBE_0002272401"/>
</dbReference>
<dbReference type="PANTHER" id="PTHR12081">
    <property type="entry name" value="TRANSCRIPTION FACTOR E2F"/>
    <property type="match status" value="1"/>
</dbReference>
<comment type="subcellular location">
    <subcellularLocation>
        <location evidence="5">Nucleus</location>
    </subcellularLocation>
</comment>
<dbReference type="SMART" id="SM01372">
    <property type="entry name" value="E2F_TDP"/>
    <property type="match status" value="1"/>
</dbReference>
<dbReference type="OrthoDB" id="1743261at2759"/>
<keyword evidence="2 5" id="KW-0805">Transcription regulation</keyword>
<reference evidence="7 8" key="1">
    <citation type="submission" date="2018-11" db="EMBL/GenBank/DDBJ databases">
        <authorList>
            <consortium name="Pathogen Informatics"/>
        </authorList>
    </citation>
    <scope>NUCLEOTIDE SEQUENCE [LARGE SCALE GENOMIC DNA]</scope>
</reference>
<protein>
    <submittedName>
        <fullName evidence="9">E2F_TDP domain-containing protein</fullName>
    </submittedName>
</protein>
<organism evidence="8 9">
    <name type="scientific">Heligmosomoides polygyrus</name>
    <name type="common">Parasitic roundworm</name>
    <dbReference type="NCBI Taxonomy" id="6339"/>
    <lineage>
        <taxon>Eukaryota</taxon>
        <taxon>Metazoa</taxon>
        <taxon>Ecdysozoa</taxon>
        <taxon>Nematoda</taxon>
        <taxon>Chromadorea</taxon>
        <taxon>Rhabditida</taxon>
        <taxon>Rhabditina</taxon>
        <taxon>Rhabditomorpha</taxon>
        <taxon>Strongyloidea</taxon>
        <taxon>Heligmosomidae</taxon>
        <taxon>Heligmosomoides</taxon>
    </lineage>
</organism>
<evidence type="ECO:0000313" key="7">
    <source>
        <dbReference type="EMBL" id="VDP34316.1"/>
    </source>
</evidence>
<evidence type="ECO:0000256" key="1">
    <source>
        <dbReference type="ARBA" id="ARBA00010940"/>
    </source>
</evidence>
<dbReference type="Gene3D" id="6.10.250.540">
    <property type="match status" value="1"/>
</dbReference>
<comment type="similarity">
    <text evidence="1 5">Belongs to the E2F/DP family.</text>
</comment>
<evidence type="ECO:0000256" key="4">
    <source>
        <dbReference type="ARBA" id="ARBA00023163"/>
    </source>
</evidence>
<dbReference type="AlphaFoldDB" id="A0A183GJ82"/>
<dbReference type="Proteomes" id="UP000050761">
    <property type="component" value="Unassembled WGS sequence"/>
</dbReference>
<feature type="domain" description="E2F/DP family winged-helix DNA-binding" evidence="6">
    <location>
        <begin position="4"/>
        <end position="67"/>
    </location>
</feature>
<evidence type="ECO:0000313" key="9">
    <source>
        <dbReference type="WBParaSite" id="HPBE_0002272401-mRNA-1"/>
    </source>
</evidence>
<proteinExistence type="inferred from homology"/>
<keyword evidence="5" id="KW-0539">Nucleus</keyword>